<name>A0A0D0ANX6_9AGAM</name>
<sequence length="205" mass="22478">MANLGATHTDIIRALAYVIYEAQKDINIEHVTDKVKALLGGPVATLDEKVDQLEDVIVKHRREMEKTVTEVRENIQSSMVELVKAVKDASTHNTHPHNAPTETQRSDGSRSYAAAARANTPPLLTKVLAKSEAQSRQILIDRRSPFHANSLKDLTEAQLVAKATLAIELLTKDEVATPQGLTFLSARRLPHGGVLYELNSTESAV</sequence>
<feature type="region of interest" description="Disordered" evidence="2">
    <location>
        <begin position="88"/>
        <end position="110"/>
    </location>
</feature>
<keyword evidence="1" id="KW-0175">Coiled coil</keyword>
<feature type="coiled-coil region" evidence="1">
    <location>
        <begin position="43"/>
        <end position="70"/>
    </location>
</feature>
<protein>
    <submittedName>
        <fullName evidence="3">Uncharacterized protein</fullName>
    </submittedName>
</protein>
<evidence type="ECO:0000256" key="1">
    <source>
        <dbReference type="SAM" id="Coils"/>
    </source>
</evidence>
<organism evidence="3 4">
    <name type="scientific">Suillus luteus UH-Slu-Lm8-n1</name>
    <dbReference type="NCBI Taxonomy" id="930992"/>
    <lineage>
        <taxon>Eukaryota</taxon>
        <taxon>Fungi</taxon>
        <taxon>Dikarya</taxon>
        <taxon>Basidiomycota</taxon>
        <taxon>Agaricomycotina</taxon>
        <taxon>Agaricomycetes</taxon>
        <taxon>Agaricomycetidae</taxon>
        <taxon>Boletales</taxon>
        <taxon>Suillineae</taxon>
        <taxon>Suillaceae</taxon>
        <taxon>Suillus</taxon>
    </lineage>
</organism>
<reference evidence="4" key="2">
    <citation type="submission" date="2015-01" db="EMBL/GenBank/DDBJ databases">
        <title>Evolutionary Origins and Diversification of the Mycorrhizal Mutualists.</title>
        <authorList>
            <consortium name="DOE Joint Genome Institute"/>
            <consortium name="Mycorrhizal Genomics Consortium"/>
            <person name="Kohler A."/>
            <person name="Kuo A."/>
            <person name="Nagy L.G."/>
            <person name="Floudas D."/>
            <person name="Copeland A."/>
            <person name="Barry K.W."/>
            <person name="Cichocki N."/>
            <person name="Veneault-Fourrey C."/>
            <person name="LaButti K."/>
            <person name="Lindquist E.A."/>
            <person name="Lipzen A."/>
            <person name="Lundell T."/>
            <person name="Morin E."/>
            <person name="Murat C."/>
            <person name="Riley R."/>
            <person name="Ohm R."/>
            <person name="Sun H."/>
            <person name="Tunlid A."/>
            <person name="Henrissat B."/>
            <person name="Grigoriev I.V."/>
            <person name="Hibbett D.S."/>
            <person name="Martin F."/>
        </authorList>
    </citation>
    <scope>NUCLEOTIDE SEQUENCE [LARGE SCALE GENOMIC DNA]</scope>
    <source>
        <strain evidence="4">UH-Slu-Lm8-n1</strain>
    </source>
</reference>
<reference evidence="3 4" key="1">
    <citation type="submission" date="2014-04" db="EMBL/GenBank/DDBJ databases">
        <authorList>
            <consortium name="DOE Joint Genome Institute"/>
            <person name="Kuo A."/>
            <person name="Ruytinx J."/>
            <person name="Rineau F."/>
            <person name="Colpaert J."/>
            <person name="Kohler A."/>
            <person name="Nagy L.G."/>
            <person name="Floudas D."/>
            <person name="Copeland A."/>
            <person name="Barry K.W."/>
            <person name="Cichocki N."/>
            <person name="Veneault-Fourrey C."/>
            <person name="LaButti K."/>
            <person name="Lindquist E.A."/>
            <person name="Lipzen A."/>
            <person name="Lundell T."/>
            <person name="Morin E."/>
            <person name="Murat C."/>
            <person name="Sun H."/>
            <person name="Tunlid A."/>
            <person name="Henrissat B."/>
            <person name="Grigoriev I.V."/>
            <person name="Hibbett D.S."/>
            <person name="Martin F."/>
            <person name="Nordberg H.P."/>
            <person name="Cantor M.N."/>
            <person name="Hua S.X."/>
        </authorList>
    </citation>
    <scope>NUCLEOTIDE SEQUENCE [LARGE SCALE GENOMIC DNA]</scope>
    <source>
        <strain evidence="3 4">UH-Slu-Lm8-n1</strain>
    </source>
</reference>
<dbReference type="Proteomes" id="UP000054485">
    <property type="component" value="Unassembled WGS sequence"/>
</dbReference>
<dbReference type="EMBL" id="KN835331">
    <property type="protein sequence ID" value="KIK39729.1"/>
    <property type="molecule type" value="Genomic_DNA"/>
</dbReference>
<dbReference type="InParanoid" id="A0A0D0ANX6"/>
<gene>
    <name evidence="3" type="ORF">CY34DRAFT_768746</name>
</gene>
<dbReference type="AlphaFoldDB" id="A0A0D0ANX6"/>
<keyword evidence="4" id="KW-1185">Reference proteome</keyword>
<feature type="non-terminal residue" evidence="3">
    <location>
        <position position="205"/>
    </location>
</feature>
<accession>A0A0D0ANX6</accession>
<evidence type="ECO:0000313" key="3">
    <source>
        <dbReference type="EMBL" id="KIK39729.1"/>
    </source>
</evidence>
<evidence type="ECO:0000313" key="4">
    <source>
        <dbReference type="Proteomes" id="UP000054485"/>
    </source>
</evidence>
<evidence type="ECO:0000256" key="2">
    <source>
        <dbReference type="SAM" id="MobiDB-lite"/>
    </source>
</evidence>
<proteinExistence type="predicted"/>
<dbReference type="OrthoDB" id="2687033at2759"/>
<dbReference type="HOGENOM" id="CLU_084391_0_0_1"/>